<protein>
    <submittedName>
        <fullName evidence="1">Uncharacterized protein</fullName>
    </submittedName>
</protein>
<dbReference type="EMBL" id="MN739192">
    <property type="protein sequence ID" value="QHS92836.1"/>
    <property type="molecule type" value="Genomic_DNA"/>
</dbReference>
<organism evidence="1">
    <name type="scientific">viral metagenome</name>
    <dbReference type="NCBI Taxonomy" id="1070528"/>
    <lineage>
        <taxon>unclassified sequences</taxon>
        <taxon>metagenomes</taxon>
        <taxon>organismal metagenomes</taxon>
    </lineage>
</organism>
<accession>A0A6C0BKX5</accession>
<reference evidence="1" key="1">
    <citation type="journal article" date="2020" name="Nature">
        <title>Giant virus diversity and host interactions through global metagenomics.</title>
        <authorList>
            <person name="Schulz F."/>
            <person name="Roux S."/>
            <person name="Paez-Espino D."/>
            <person name="Jungbluth S."/>
            <person name="Walsh D.A."/>
            <person name="Denef V.J."/>
            <person name="McMahon K.D."/>
            <person name="Konstantinidis K.T."/>
            <person name="Eloe-Fadrosh E.A."/>
            <person name="Kyrpides N.C."/>
            <person name="Woyke T."/>
        </authorList>
    </citation>
    <scope>NUCLEOTIDE SEQUENCE</scope>
    <source>
        <strain evidence="1">GVMAG-M-3300017651-5</strain>
    </source>
</reference>
<sequence>MDTLPSEVLYSISEFSMDPERLTILSGLGSEYIATTVEKEYPNYPWHLDLYIEYVRAMDSSTDFRSQHKFFMYIQGHLVNEAKKYILPRRRGQDDIVSMEGFRRLSEMGAIGPYVLIDDRLYPVFDPELTKVKGITPTLDNNVDTEHIKLMWCDTTRYVLDGLAHSFSPDFYYPVQIAYDRYGVYDPYISYNHNPHMFGYDSPQQQQQTKSELLKYTRDNIHKLIFGRTLTDRHVINHIKLLNRSFNLQEVFKRIELWKYTHQQLSYVSDSLALYIHQKFMDGSIFGMSLGHLTCKIRPHPDRLDTIIEEITPLLPRRTSVMKESDGSICVCGRASNDKLKLIISMMYMYCMVTDRIDPNLWGVGRYKAYKYNIPIACTRSFCTQPYYQMYDKYGVTQLPDQQ</sequence>
<evidence type="ECO:0000313" key="1">
    <source>
        <dbReference type="EMBL" id="QHS92836.1"/>
    </source>
</evidence>
<dbReference type="AlphaFoldDB" id="A0A6C0BKX5"/>
<proteinExistence type="predicted"/>
<name>A0A6C0BKX5_9ZZZZ</name>